<evidence type="ECO:0000256" key="1">
    <source>
        <dbReference type="SAM" id="SignalP"/>
    </source>
</evidence>
<dbReference type="EMBL" id="BONY01000008">
    <property type="protein sequence ID" value="GIH03507.1"/>
    <property type="molecule type" value="Genomic_DNA"/>
</dbReference>
<keyword evidence="3" id="KW-1185">Reference proteome</keyword>
<gene>
    <name evidence="2" type="ORF">Rhe02_15740</name>
</gene>
<evidence type="ECO:0000313" key="3">
    <source>
        <dbReference type="Proteomes" id="UP000612899"/>
    </source>
</evidence>
<dbReference type="RefSeq" id="WP_203907421.1">
    <property type="nucleotide sequence ID" value="NZ_BONY01000008.1"/>
</dbReference>
<dbReference type="PROSITE" id="PS51318">
    <property type="entry name" value="TAT"/>
    <property type="match status" value="1"/>
</dbReference>
<organism evidence="2 3">
    <name type="scientific">Rhizocola hellebori</name>
    <dbReference type="NCBI Taxonomy" id="1392758"/>
    <lineage>
        <taxon>Bacteria</taxon>
        <taxon>Bacillati</taxon>
        <taxon>Actinomycetota</taxon>
        <taxon>Actinomycetes</taxon>
        <taxon>Micromonosporales</taxon>
        <taxon>Micromonosporaceae</taxon>
        <taxon>Rhizocola</taxon>
    </lineage>
</organism>
<dbReference type="InterPro" id="IPR006311">
    <property type="entry name" value="TAT_signal"/>
</dbReference>
<dbReference type="AlphaFoldDB" id="A0A8J3VEP1"/>
<evidence type="ECO:0000313" key="2">
    <source>
        <dbReference type="EMBL" id="GIH03507.1"/>
    </source>
</evidence>
<feature type="signal peptide" evidence="1">
    <location>
        <begin position="1"/>
        <end position="31"/>
    </location>
</feature>
<accession>A0A8J3VEP1</accession>
<reference evidence="2" key="1">
    <citation type="submission" date="2021-01" db="EMBL/GenBank/DDBJ databases">
        <title>Whole genome shotgun sequence of Rhizocola hellebori NBRC 109834.</title>
        <authorList>
            <person name="Komaki H."/>
            <person name="Tamura T."/>
        </authorList>
    </citation>
    <scope>NUCLEOTIDE SEQUENCE</scope>
    <source>
        <strain evidence="2">NBRC 109834</strain>
    </source>
</reference>
<proteinExistence type="predicted"/>
<feature type="chain" id="PRO_5035282904" evidence="1">
    <location>
        <begin position="32"/>
        <end position="124"/>
    </location>
</feature>
<dbReference type="Proteomes" id="UP000612899">
    <property type="component" value="Unassembled WGS sequence"/>
</dbReference>
<sequence length="124" mass="13224">MKGILRRGIIGMTGVGLACASMMAIASPAHASYDELYVKSGSTILGKCILYGDYDVAKVADWRQDGIGVYGRYKLRSGTIVDVNDPDGAGGNDGYKNWQGTGNHVVAFECVARDGHSSGWLYIT</sequence>
<dbReference type="PROSITE" id="PS51257">
    <property type="entry name" value="PROKAR_LIPOPROTEIN"/>
    <property type="match status" value="1"/>
</dbReference>
<comment type="caution">
    <text evidence="2">The sequence shown here is derived from an EMBL/GenBank/DDBJ whole genome shotgun (WGS) entry which is preliminary data.</text>
</comment>
<name>A0A8J3VEP1_9ACTN</name>
<keyword evidence="1" id="KW-0732">Signal</keyword>
<protein>
    <submittedName>
        <fullName evidence="2">Uncharacterized protein</fullName>
    </submittedName>
</protein>